<dbReference type="GO" id="GO:0090162">
    <property type="term" value="P:establishment of epithelial cell polarity"/>
    <property type="evidence" value="ECO:0007669"/>
    <property type="project" value="InterPro"/>
</dbReference>
<dbReference type="RefSeq" id="XP_009049855.1">
    <property type="nucleotide sequence ID" value="XM_009051607.1"/>
</dbReference>
<dbReference type="PROSITE" id="PS50057">
    <property type="entry name" value="FERM_3"/>
    <property type="match status" value="1"/>
</dbReference>
<evidence type="ECO:0000313" key="3">
    <source>
        <dbReference type="Proteomes" id="UP000030746"/>
    </source>
</evidence>
<dbReference type="InterPro" id="IPR018980">
    <property type="entry name" value="FERM_PH-like_C"/>
</dbReference>
<accession>V4CBY9</accession>
<dbReference type="InterPro" id="IPR011993">
    <property type="entry name" value="PH-like_dom_sf"/>
</dbReference>
<protein>
    <recommendedName>
        <fullName evidence="1">FERM domain-containing protein</fullName>
    </recommendedName>
</protein>
<dbReference type="InterPro" id="IPR000299">
    <property type="entry name" value="FERM_domain"/>
</dbReference>
<dbReference type="AlphaFoldDB" id="V4CBY9"/>
<dbReference type="CTD" id="20230966"/>
<dbReference type="EMBL" id="KB201037">
    <property type="protein sequence ID" value="ESO99364.1"/>
    <property type="molecule type" value="Genomic_DNA"/>
</dbReference>
<gene>
    <name evidence="2" type="ORF">LOTGIDRAFT_113497</name>
</gene>
<dbReference type="InterPro" id="IPR047176">
    <property type="entry name" value="FRMD4A/B"/>
</dbReference>
<evidence type="ECO:0000313" key="2">
    <source>
        <dbReference type="EMBL" id="ESO99364.1"/>
    </source>
</evidence>
<name>V4CBY9_LOTGI</name>
<reference evidence="2 3" key="1">
    <citation type="journal article" date="2013" name="Nature">
        <title>Insights into bilaterian evolution from three spiralian genomes.</title>
        <authorList>
            <person name="Simakov O."/>
            <person name="Marletaz F."/>
            <person name="Cho S.J."/>
            <person name="Edsinger-Gonzales E."/>
            <person name="Havlak P."/>
            <person name="Hellsten U."/>
            <person name="Kuo D.H."/>
            <person name="Larsson T."/>
            <person name="Lv J."/>
            <person name="Arendt D."/>
            <person name="Savage R."/>
            <person name="Osoegawa K."/>
            <person name="de Jong P."/>
            <person name="Grimwood J."/>
            <person name="Chapman J.A."/>
            <person name="Shapiro H."/>
            <person name="Aerts A."/>
            <person name="Otillar R.P."/>
            <person name="Terry A.Y."/>
            <person name="Boore J.L."/>
            <person name="Grigoriev I.V."/>
            <person name="Lindberg D.R."/>
            <person name="Seaver E.C."/>
            <person name="Weisblat D.A."/>
            <person name="Putnam N.H."/>
            <person name="Rokhsar D.S."/>
        </authorList>
    </citation>
    <scope>NUCLEOTIDE SEQUENCE [LARGE SCALE GENOMIC DNA]</scope>
</reference>
<dbReference type="SUPFAM" id="SSF50729">
    <property type="entry name" value="PH domain-like"/>
    <property type="match status" value="1"/>
</dbReference>
<dbReference type="InterPro" id="IPR041785">
    <property type="entry name" value="FRMD4A/B_FERM_C"/>
</dbReference>
<dbReference type="Gene3D" id="2.30.29.30">
    <property type="entry name" value="Pleckstrin-homology domain (PH domain)/Phosphotyrosine-binding domain (PTB)"/>
    <property type="match status" value="1"/>
</dbReference>
<evidence type="ECO:0000259" key="1">
    <source>
        <dbReference type="PROSITE" id="PS50057"/>
    </source>
</evidence>
<feature type="domain" description="FERM" evidence="1">
    <location>
        <begin position="1"/>
        <end position="117"/>
    </location>
</feature>
<dbReference type="CDD" id="cd13191">
    <property type="entry name" value="FERM_C_FRMD4A_FRMD4B"/>
    <property type="match status" value="1"/>
</dbReference>
<sequence>MTIVEKVPTYGIHCYEVKDKKSIPWWLGISPKGIYLFDKNDKSIPRKIFLWKSLENLYYRDKKFSIEVHDPKRVSVSRRTFGAGNVNVHAWFAATPQLTKCIWSMAVSQHQFYLDRKQSKVCFIIFTLYFLL</sequence>
<organism evidence="2 3">
    <name type="scientific">Lottia gigantea</name>
    <name type="common">Giant owl limpet</name>
    <dbReference type="NCBI Taxonomy" id="225164"/>
    <lineage>
        <taxon>Eukaryota</taxon>
        <taxon>Metazoa</taxon>
        <taxon>Spiralia</taxon>
        <taxon>Lophotrochozoa</taxon>
        <taxon>Mollusca</taxon>
        <taxon>Gastropoda</taxon>
        <taxon>Patellogastropoda</taxon>
        <taxon>Lottioidea</taxon>
        <taxon>Lottiidae</taxon>
        <taxon>Lottia</taxon>
    </lineage>
</organism>
<dbReference type="OMA" id="CRTIWIT"/>
<proteinExistence type="predicted"/>
<dbReference type="PANTHER" id="PTHR46079">
    <property type="entry name" value="FERM DOMAIN-CONTAINING PROTEIN 4"/>
    <property type="match status" value="1"/>
</dbReference>
<dbReference type="STRING" id="225164.V4CBY9"/>
<dbReference type="HOGENOM" id="CLU_131143_0_0_1"/>
<dbReference type="OrthoDB" id="10063592at2759"/>
<dbReference type="SMART" id="SM01196">
    <property type="entry name" value="FERM_C"/>
    <property type="match status" value="1"/>
</dbReference>
<dbReference type="KEGG" id="lgi:LOTGIDRAFT_113497"/>
<dbReference type="GeneID" id="20230966"/>
<dbReference type="PANTHER" id="PTHR46079:SF2">
    <property type="entry name" value="FERM DOMAIN-CONTAINING PROTEIN"/>
    <property type="match status" value="1"/>
</dbReference>
<dbReference type="Pfam" id="PF09380">
    <property type="entry name" value="FERM_C"/>
    <property type="match status" value="1"/>
</dbReference>
<keyword evidence="3" id="KW-1185">Reference proteome</keyword>
<dbReference type="Proteomes" id="UP000030746">
    <property type="component" value="Unassembled WGS sequence"/>
</dbReference>